<dbReference type="Pfam" id="PF11951">
    <property type="entry name" value="Fungal_trans_2"/>
    <property type="match status" value="1"/>
</dbReference>
<keyword evidence="3" id="KW-1185">Reference proteome</keyword>
<dbReference type="OrthoDB" id="4159781at2759"/>
<evidence type="ECO:0000313" key="3">
    <source>
        <dbReference type="Proteomes" id="UP000030651"/>
    </source>
</evidence>
<dbReference type="HOGENOM" id="CLU_947000_0_0_1"/>
<dbReference type="AlphaFoldDB" id="W3XH40"/>
<dbReference type="GeneID" id="19268446"/>
<evidence type="ECO:0008006" key="4">
    <source>
        <dbReference type="Google" id="ProtNLM"/>
    </source>
</evidence>
<accession>W3XH40</accession>
<evidence type="ECO:0000313" key="2">
    <source>
        <dbReference type="EMBL" id="ETS85408.1"/>
    </source>
</evidence>
<dbReference type="KEGG" id="pfy:PFICI_03433"/>
<keyword evidence="1" id="KW-0539">Nucleus</keyword>
<gene>
    <name evidence="2" type="ORF">PFICI_03433</name>
</gene>
<organism evidence="2 3">
    <name type="scientific">Pestalotiopsis fici (strain W106-1 / CGMCC3.15140)</name>
    <dbReference type="NCBI Taxonomy" id="1229662"/>
    <lineage>
        <taxon>Eukaryota</taxon>
        <taxon>Fungi</taxon>
        <taxon>Dikarya</taxon>
        <taxon>Ascomycota</taxon>
        <taxon>Pezizomycotina</taxon>
        <taxon>Sordariomycetes</taxon>
        <taxon>Xylariomycetidae</taxon>
        <taxon>Amphisphaeriales</taxon>
        <taxon>Sporocadaceae</taxon>
        <taxon>Pestalotiopsis</taxon>
    </lineage>
</organism>
<dbReference type="Proteomes" id="UP000030651">
    <property type="component" value="Unassembled WGS sequence"/>
</dbReference>
<name>W3XH40_PESFW</name>
<protein>
    <recommendedName>
        <fullName evidence="4">Transcription factor domain-containing protein</fullName>
    </recommendedName>
</protein>
<dbReference type="EMBL" id="KI912110">
    <property type="protein sequence ID" value="ETS85408.1"/>
    <property type="molecule type" value="Genomic_DNA"/>
</dbReference>
<dbReference type="STRING" id="1229662.W3XH40"/>
<sequence length="294" mass="33724">MIACFSTQLLHWQRGSEEKVLRIAVSHHTEALALVRERLSLEQKQKPATQDYLWAILMFVCWAHLHDDVETWKMHMSAIHTIISSSNCKFAQEDSTFYRLFQWSDIIGSYAFGLPSYLSTPSAGLLPNVSKTTLQWPLKRLIDSLEPQNRLPWTHTFQALQDLNEQLEKLYIEHGASALEDPLKMDALSYPVIVRLLRTRLLECDGGEDTNGYSGAFTGLRAGALLYMADMRRRSGVVPVRTTYQINVLINSIKAIENNPDLSPFSTLAFSFLRQNSTYRMKQSINKNWDKSFF</sequence>
<dbReference type="RefSeq" id="XP_007830205.1">
    <property type="nucleotide sequence ID" value="XM_007832014.1"/>
</dbReference>
<proteinExistence type="predicted"/>
<dbReference type="eggNOG" id="ENOG502RA69">
    <property type="taxonomic scope" value="Eukaryota"/>
</dbReference>
<dbReference type="InterPro" id="IPR021858">
    <property type="entry name" value="Fun_TF"/>
</dbReference>
<reference evidence="3" key="1">
    <citation type="journal article" date="2015" name="BMC Genomics">
        <title>Genomic and transcriptomic analysis of the endophytic fungus Pestalotiopsis fici reveals its lifestyle and high potential for synthesis of natural products.</title>
        <authorList>
            <person name="Wang X."/>
            <person name="Zhang X."/>
            <person name="Liu L."/>
            <person name="Xiang M."/>
            <person name="Wang W."/>
            <person name="Sun X."/>
            <person name="Che Y."/>
            <person name="Guo L."/>
            <person name="Liu G."/>
            <person name="Guo L."/>
            <person name="Wang C."/>
            <person name="Yin W.B."/>
            <person name="Stadler M."/>
            <person name="Zhang X."/>
            <person name="Liu X."/>
        </authorList>
    </citation>
    <scope>NUCLEOTIDE SEQUENCE [LARGE SCALE GENOMIC DNA]</scope>
    <source>
        <strain evidence="3">W106-1 / CGMCC3.15140</strain>
    </source>
</reference>
<evidence type="ECO:0000256" key="1">
    <source>
        <dbReference type="ARBA" id="ARBA00023242"/>
    </source>
</evidence>
<dbReference type="InParanoid" id="W3XH40"/>